<evidence type="ECO:0000256" key="3">
    <source>
        <dbReference type="ARBA" id="ARBA00022833"/>
    </source>
</evidence>
<dbReference type="Pfam" id="PF01363">
    <property type="entry name" value="FYVE"/>
    <property type="match status" value="1"/>
</dbReference>
<evidence type="ECO:0000259" key="6">
    <source>
        <dbReference type="PROSITE" id="PS50089"/>
    </source>
</evidence>
<dbReference type="AlphaFoldDB" id="A0A1E3IN98"/>
<dbReference type="Gene3D" id="3.30.40.10">
    <property type="entry name" value="Zinc/RING finger domain, C3HC4 (zinc finger)"/>
    <property type="match status" value="2"/>
</dbReference>
<evidence type="ECO:0000256" key="4">
    <source>
        <dbReference type="PROSITE-ProRule" id="PRU00175"/>
    </source>
</evidence>
<dbReference type="PANTHER" id="PTHR14879:SF5">
    <property type="entry name" value="RING-TYPE DOMAIN-CONTAINING PROTEIN"/>
    <property type="match status" value="1"/>
</dbReference>
<feature type="domain" description="RING-type" evidence="6">
    <location>
        <begin position="416"/>
        <end position="455"/>
    </location>
</feature>
<dbReference type="GeneID" id="30195706"/>
<feature type="compositionally biased region" description="Polar residues" evidence="5">
    <location>
        <begin position="363"/>
        <end position="379"/>
    </location>
</feature>
<feature type="compositionally biased region" description="Low complexity" evidence="5">
    <location>
        <begin position="203"/>
        <end position="214"/>
    </location>
</feature>
<sequence length="470" mass="51351">MASSSQNRPPPGLPILSGIPVVVEASHCRKCDKEFNPLWRRKKTCGHCGYQYCSNCISDGQALMPRRPGQQPLNQTPLGEIKMGLGIDDDMEGSPGYYKESVCTFCLGMLQVTTAPLQLLRSFPIKRLKNYLAAYNIPSIGLSEKEELVQTVFRARDPTTGCLSAICENHFRRHSVPGKVTARPNPTSSQPRPPPPPNGGGTYASSYQRPQPQQARPPPPNYANARPQAQAQGSARAHYQTRPQPSSHTQARPPPPQQARPAPAPTPSRPTPAAPRSPAASTPPPPVPSILSLVALPDSYLASLGIGTLKAILYENHVRVDFKQVLEKGELIARVKELIDDERKRLERQRIAEQQEAALLAQSSLPTQSASTTVPNGTTDHPEVPTGEALEKEKVEAGEAKVVPTGPMPEIERGLCVVCQDEEATLAVVDCGHLCMCQHCSDLIWATTQECPLCRTRIVTKHRLIRIYKV</sequence>
<evidence type="ECO:0000313" key="8">
    <source>
        <dbReference type="EMBL" id="ODN89171.1"/>
    </source>
</evidence>
<dbReference type="EMBL" id="AWGH01000023">
    <property type="protein sequence ID" value="ODN89171.1"/>
    <property type="molecule type" value="Genomic_DNA"/>
</dbReference>
<dbReference type="SUPFAM" id="SSF57850">
    <property type="entry name" value="RING/U-box"/>
    <property type="match status" value="1"/>
</dbReference>
<dbReference type="OrthoDB" id="3045089at2759"/>
<accession>A0A1E3IN98</accession>
<proteinExistence type="predicted"/>
<dbReference type="InterPro" id="IPR001841">
    <property type="entry name" value="Znf_RING"/>
</dbReference>
<evidence type="ECO:0000259" key="7">
    <source>
        <dbReference type="PROSITE" id="PS50178"/>
    </source>
</evidence>
<dbReference type="SMART" id="SM00184">
    <property type="entry name" value="RING"/>
    <property type="match status" value="2"/>
</dbReference>
<feature type="region of interest" description="Disordered" evidence="5">
    <location>
        <begin position="363"/>
        <end position="387"/>
    </location>
</feature>
<evidence type="ECO:0000256" key="1">
    <source>
        <dbReference type="ARBA" id="ARBA00022723"/>
    </source>
</evidence>
<gene>
    <name evidence="8" type="ORF">L198_06494</name>
</gene>
<feature type="compositionally biased region" description="Low complexity" evidence="5">
    <location>
        <begin position="222"/>
        <end position="232"/>
    </location>
</feature>
<keyword evidence="3" id="KW-0862">Zinc</keyword>
<keyword evidence="2 4" id="KW-0863">Zinc-finger</keyword>
<dbReference type="InterPro" id="IPR000306">
    <property type="entry name" value="Znf_FYVE"/>
</dbReference>
<dbReference type="GO" id="GO:0008270">
    <property type="term" value="F:zinc ion binding"/>
    <property type="evidence" value="ECO:0007669"/>
    <property type="project" value="UniProtKB-KW"/>
</dbReference>
<feature type="region of interest" description="Disordered" evidence="5">
    <location>
        <begin position="175"/>
        <end position="284"/>
    </location>
</feature>
<dbReference type="InterPro" id="IPR051728">
    <property type="entry name" value="RING-FYVE_E3_ubiquitin-ligase"/>
</dbReference>
<feature type="domain" description="FYVE-type" evidence="7">
    <location>
        <begin position="22"/>
        <end position="111"/>
    </location>
</feature>
<keyword evidence="1" id="KW-0479">Metal-binding</keyword>
<dbReference type="PROSITE" id="PS50089">
    <property type="entry name" value="ZF_RING_2"/>
    <property type="match status" value="1"/>
</dbReference>
<protein>
    <recommendedName>
        <fullName evidence="10">RING-type domain-containing protein</fullName>
    </recommendedName>
</protein>
<reference evidence="8 9" key="1">
    <citation type="submission" date="2016-06" db="EMBL/GenBank/DDBJ databases">
        <title>Evolution of pathogenesis and genome organization in the Tremellales.</title>
        <authorList>
            <person name="Cuomo C."/>
            <person name="Litvintseva A."/>
            <person name="Heitman J."/>
            <person name="Chen Y."/>
            <person name="Sun S."/>
            <person name="Springer D."/>
            <person name="Dromer F."/>
            <person name="Young S."/>
            <person name="Zeng Q."/>
            <person name="Chapman S."/>
            <person name="Gujja S."/>
            <person name="Saif S."/>
            <person name="Birren B."/>
        </authorList>
    </citation>
    <scope>NUCLEOTIDE SEQUENCE [LARGE SCALE GENOMIC DNA]</scope>
    <source>
        <strain evidence="8 9">CBS 7118</strain>
    </source>
</reference>
<dbReference type="PANTHER" id="PTHR14879">
    <property type="entry name" value="CASPASE REGULATOR, RING FINGER DOMAIN-CONTAINING"/>
    <property type="match status" value="1"/>
</dbReference>
<evidence type="ECO:0000313" key="9">
    <source>
        <dbReference type="Proteomes" id="UP000094819"/>
    </source>
</evidence>
<feature type="compositionally biased region" description="Pro residues" evidence="5">
    <location>
        <begin position="252"/>
        <end position="284"/>
    </location>
</feature>
<evidence type="ECO:0000256" key="5">
    <source>
        <dbReference type="SAM" id="MobiDB-lite"/>
    </source>
</evidence>
<dbReference type="Proteomes" id="UP000094819">
    <property type="component" value="Unassembled WGS sequence"/>
</dbReference>
<dbReference type="Pfam" id="PF13920">
    <property type="entry name" value="zf-C3HC4_3"/>
    <property type="match status" value="1"/>
</dbReference>
<dbReference type="RefSeq" id="XP_019029456.1">
    <property type="nucleotide sequence ID" value="XM_019178549.1"/>
</dbReference>
<dbReference type="InterPro" id="IPR011011">
    <property type="entry name" value="Znf_FYVE_PHD"/>
</dbReference>
<evidence type="ECO:0000256" key="2">
    <source>
        <dbReference type="ARBA" id="ARBA00022771"/>
    </source>
</evidence>
<dbReference type="PROSITE" id="PS50178">
    <property type="entry name" value="ZF_FYVE"/>
    <property type="match status" value="1"/>
</dbReference>
<dbReference type="InterPro" id="IPR017455">
    <property type="entry name" value="Znf_FYVE-rel"/>
</dbReference>
<organism evidence="8 9">
    <name type="scientific">Cryptococcus wingfieldii CBS 7118</name>
    <dbReference type="NCBI Taxonomy" id="1295528"/>
    <lineage>
        <taxon>Eukaryota</taxon>
        <taxon>Fungi</taxon>
        <taxon>Dikarya</taxon>
        <taxon>Basidiomycota</taxon>
        <taxon>Agaricomycotina</taxon>
        <taxon>Tremellomycetes</taxon>
        <taxon>Tremellales</taxon>
        <taxon>Cryptococcaceae</taxon>
        <taxon>Cryptococcus</taxon>
    </lineage>
</organism>
<dbReference type="InterPro" id="IPR013083">
    <property type="entry name" value="Znf_RING/FYVE/PHD"/>
</dbReference>
<comment type="caution">
    <text evidence="8">The sequence shown here is derived from an EMBL/GenBank/DDBJ whole genome shotgun (WGS) entry which is preliminary data.</text>
</comment>
<evidence type="ECO:0008006" key="10">
    <source>
        <dbReference type="Google" id="ProtNLM"/>
    </source>
</evidence>
<name>A0A1E3IN98_9TREE</name>
<keyword evidence="9" id="KW-1185">Reference proteome</keyword>
<dbReference type="SUPFAM" id="SSF57903">
    <property type="entry name" value="FYVE/PHD zinc finger"/>
    <property type="match status" value="1"/>
</dbReference>